<accession>A0A6C0J517</accession>
<name>A0A6C0J517_9ZZZZ</name>
<organism evidence="1">
    <name type="scientific">viral metagenome</name>
    <dbReference type="NCBI Taxonomy" id="1070528"/>
    <lineage>
        <taxon>unclassified sequences</taxon>
        <taxon>metagenomes</taxon>
        <taxon>organismal metagenomes</taxon>
    </lineage>
</organism>
<protein>
    <submittedName>
        <fullName evidence="1">Uncharacterized protein</fullName>
    </submittedName>
</protein>
<dbReference type="AlphaFoldDB" id="A0A6C0J517"/>
<proteinExistence type="predicted"/>
<dbReference type="EMBL" id="MN740300">
    <property type="protein sequence ID" value="QHT99047.1"/>
    <property type="molecule type" value="Genomic_DNA"/>
</dbReference>
<evidence type="ECO:0000313" key="1">
    <source>
        <dbReference type="EMBL" id="QHT99047.1"/>
    </source>
</evidence>
<reference evidence="1" key="1">
    <citation type="journal article" date="2020" name="Nature">
        <title>Giant virus diversity and host interactions through global metagenomics.</title>
        <authorList>
            <person name="Schulz F."/>
            <person name="Roux S."/>
            <person name="Paez-Espino D."/>
            <person name="Jungbluth S."/>
            <person name="Walsh D.A."/>
            <person name="Denef V.J."/>
            <person name="McMahon K.D."/>
            <person name="Konstantinidis K.T."/>
            <person name="Eloe-Fadrosh E.A."/>
            <person name="Kyrpides N.C."/>
            <person name="Woyke T."/>
        </authorList>
    </citation>
    <scope>NUCLEOTIDE SEQUENCE</scope>
    <source>
        <strain evidence="1">GVMAG-M-3300025695-21</strain>
    </source>
</reference>
<sequence>MENLSNTITDIVIDNDNIVITYDNAVTETLPRAYETYKAMYDMWMVNEPVFISDKFKPTLNLLILINSDIKYVDKLNVFFVENNVENVKKFFIYMRGRKEYLAKEKLKWTSK</sequence>